<dbReference type="EMBL" id="JABSNM010000016">
    <property type="protein sequence ID" value="NRT57535.1"/>
    <property type="molecule type" value="Genomic_DNA"/>
</dbReference>
<sequence length="403" mass="42643">MNRRPQTAARRAPGLAMAELLVALLLLAIGSLSMLRLQAGLRLDEDRLRQHDEALRRAADDLEQLRGQDSRPEPVQRRPLPDALDGTLYLLDRELADGPAARLLGQTSRVGWTDRAGQPQSVEIGSLSARLDARLSAATRLARLDASGRSVGLGRPAPSARLPPGSQDLGDGRHAWRARPDATLIWVFDSASAAATLRCDKPVPAAGTTERLDAGSLGSCKLLSGLLLSGHVRFATDTDTVGEAQAEQPASPVMPLGLKLTLSTTGHPSPAWECVHDGPDGGTTGSTRTSIAYHCVIQPVAPASGGLPRWSGRLDLVPSGWLLADSGATTGATGRFRICRYSADQDGNGRIDAAEHPATHIAVTLPLAAQNFLVIRASARCPVDTGPWPWPDPVDDSTVAHQP</sequence>
<dbReference type="Proteomes" id="UP001516061">
    <property type="component" value="Unassembled WGS sequence"/>
</dbReference>
<proteinExistence type="predicted"/>
<protein>
    <submittedName>
        <fullName evidence="2">Uncharacterized protein</fullName>
    </submittedName>
</protein>
<feature type="compositionally biased region" description="Basic and acidic residues" evidence="1">
    <location>
        <begin position="61"/>
        <end position="80"/>
    </location>
</feature>
<name>A0ABX2G677_9BURK</name>
<organism evidence="2 3">
    <name type="scientific">Sphaerotilus uruguayifluvii</name>
    <dbReference type="NCBI Taxonomy" id="2735897"/>
    <lineage>
        <taxon>Bacteria</taxon>
        <taxon>Pseudomonadati</taxon>
        <taxon>Pseudomonadota</taxon>
        <taxon>Betaproteobacteria</taxon>
        <taxon>Burkholderiales</taxon>
        <taxon>Sphaerotilaceae</taxon>
        <taxon>Sphaerotilus</taxon>
    </lineage>
</organism>
<evidence type="ECO:0000313" key="2">
    <source>
        <dbReference type="EMBL" id="NRT57535.1"/>
    </source>
</evidence>
<feature type="region of interest" description="Disordered" evidence="1">
    <location>
        <begin position="149"/>
        <end position="170"/>
    </location>
</feature>
<accession>A0ABX2G677</accession>
<feature type="region of interest" description="Disordered" evidence="1">
    <location>
        <begin position="61"/>
        <end position="82"/>
    </location>
</feature>
<keyword evidence="3" id="KW-1185">Reference proteome</keyword>
<evidence type="ECO:0000256" key="1">
    <source>
        <dbReference type="SAM" id="MobiDB-lite"/>
    </source>
</evidence>
<reference evidence="2 3" key="1">
    <citation type="submission" date="2020-05" db="EMBL/GenBank/DDBJ databases">
        <title>Genomic Encyclopedia of Type Strains, Phase IV (KMG-V): Genome sequencing to study the core and pangenomes of soil and plant-associated prokaryotes.</title>
        <authorList>
            <person name="Whitman W."/>
        </authorList>
    </citation>
    <scope>NUCLEOTIDE SEQUENCE [LARGE SCALE GENOMIC DNA]</scope>
    <source>
        <strain evidence="2 3">C29</strain>
    </source>
</reference>
<dbReference type="RefSeq" id="WP_173806502.1">
    <property type="nucleotide sequence ID" value="NZ_JABSNM010000016.1"/>
</dbReference>
<evidence type="ECO:0000313" key="3">
    <source>
        <dbReference type="Proteomes" id="UP001516061"/>
    </source>
</evidence>
<gene>
    <name evidence="2" type="ORF">HNQ01_003291</name>
</gene>
<comment type="caution">
    <text evidence="2">The sequence shown here is derived from an EMBL/GenBank/DDBJ whole genome shotgun (WGS) entry which is preliminary data.</text>
</comment>